<sequence>MRFSYLEHVEREILPTIEILWEISRTFHGDSDAYVGEYYQLIRELAEHHRGQTEHEKLTAICRAFYRELGFSEAPESHLSAKRILLDRVISYRTGLPIAMAVLLQEALAYAGLQAELVDFPGYPLLRCDDDQRSYFIDPCNGRLLENEQVRERFSELTDDGHDFAWELLVGAEQKTILVRYLTDLKHAFIQDRAFANALTTVHMLLTLLPNDPYEIRDRGYVLEELDCPQAAVDDYQYFVEQCPDDPSAQLLRLQLETWAAPQPILH</sequence>
<comment type="caution">
    <text evidence="3">The sequence shown here is derived from an EMBL/GenBank/DDBJ whole genome shotgun (WGS) entry which is preliminary data.</text>
</comment>
<dbReference type="Pfam" id="PF13371">
    <property type="entry name" value="TPR_9"/>
    <property type="match status" value="1"/>
</dbReference>
<organism evidence="3 4">
    <name type="scientific">Pseudidiomarina taiwanensis</name>
    <dbReference type="NCBI Taxonomy" id="337250"/>
    <lineage>
        <taxon>Bacteria</taxon>
        <taxon>Pseudomonadati</taxon>
        <taxon>Pseudomonadota</taxon>
        <taxon>Gammaproteobacteria</taxon>
        <taxon>Alteromonadales</taxon>
        <taxon>Idiomarinaceae</taxon>
        <taxon>Pseudidiomarina</taxon>
    </lineage>
</organism>
<evidence type="ECO:0000313" key="3">
    <source>
        <dbReference type="EMBL" id="RUO79616.1"/>
    </source>
</evidence>
<evidence type="ECO:0000313" key="4">
    <source>
        <dbReference type="Proteomes" id="UP000288279"/>
    </source>
</evidence>
<reference evidence="3 4" key="1">
    <citation type="journal article" date="2011" name="Front. Microbiol.">
        <title>Genomic signatures of strain selection and enhancement in Bacillus atrophaeus var. globigii, a historical biowarfare simulant.</title>
        <authorList>
            <person name="Gibbons H.S."/>
            <person name="Broomall S.M."/>
            <person name="McNew L.A."/>
            <person name="Daligault H."/>
            <person name="Chapman C."/>
            <person name="Bruce D."/>
            <person name="Karavis M."/>
            <person name="Krepps M."/>
            <person name="McGregor P.A."/>
            <person name="Hong C."/>
            <person name="Park K.H."/>
            <person name="Akmal A."/>
            <person name="Feldman A."/>
            <person name="Lin J.S."/>
            <person name="Chang W.E."/>
            <person name="Higgs B.W."/>
            <person name="Demirev P."/>
            <person name="Lindquist J."/>
            <person name="Liem A."/>
            <person name="Fochler E."/>
            <person name="Read T.D."/>
            <person name="Tapia R."/>
            <person name="Johnson S."/>
            <person name="Bishop-Lilly K.A."/>
            <person name="Detter C."/>
            <person name="Han C."/>
            <person name="Sozhamannan S."/>
            <person name="Rosenzweig C.N."/>
            <person name="Skowronski E.W."/>
        </authorList>
    </citation>
    <scope>NUCLEOTIDE SEQUENCE [LARGE SCALE GENOMIC DNA]</scope>
    <source>
        <strain evidence="3 4">PIT1</strain>
    </source>
</reference>
<feature type="domain" description="Protein SirB1 N-terminal" evidence="2">
    <location>
        <begin position="40"/>
        <end position="182"/>
    </location>
</feature>
<dbReference type="PANTHER" id="PTHR31350:SF27">
    <property type="entry name" value="HEMIMETHYLATED DNA-BINDING DOMAIN-CONTAINING PROTEIN"/>
    <property type="match status" value="1"/>
</dbReference>
<name>A0A432ZP48_9GAMM</name>
<dbReference type="PANTHER" id="PTHR31350">
    <property type="entry name" value="SI:DKEY-261L7.2"/>
    <property type="match status" value="1"/>
</dbReference>
<dbReference type="EMBL" id="PIQG01000001">
    <property type="protein sequence ID" value="RUO79616.1"/>
    <property type="molecule type" value="Genomic_DNA"/>
</dbReference>
<keyword evidence="4" id="KW-1185">Reference proteome</keyword>
<protein>
    <recommendedName>
        <fullName evidence="2">Protein SirB1 N-terminal domain-containing protein</fullName>
    </recommendedName>
</protein>
<dbReference type="AlphaFoldDB" id="A0A432ZP48"/>
<evidence type="ECO:0000256" key="1">
    <source>
        <dbReference type="ARBA" id="ARBA00007100"/>
    </source>
</evidence>
<accession>A0A432ZP48</accession>
<dbReference type="OrthoDB" id="232498at2"/>
<dbReference type="RefSeq" id="WP_126825848.1">
    <property type="nucleotide sequence ID" value="NZ_PIQG01000001.1"/>
</dbReference>
<evidence type="ECO:0000259" key="2">
    <source>
        <dbReference type="Pfam" id="PF13369"/>
    </source>
</evidence>
<dbReference type="InterPro" id="IPR032698">
    <property type="entry name" value="SirB1_N"/>
</dbReference>
<gene>
    <name evidence="3" type="ORF">CWI83_03725</name>
</gene>
<comment type="similarity">
    <text evidence="1">Belongs to the UPF0162 family.</text>
</comment>
<dbReference type="Pfam" id="PF13369">
    <property type="entry name" value="Transglut_core2"/>
    <property type="match status" value="1"/>
</dbReference>
<dbReference type="Proteomes" id="UP000288279">
    <property type="component" value="Unassembled WGS sequence"/>
</dbReference>
<dbReference type="SUPFAM" id="SSF48452">
    <property type="entry name" value="TPR-like"/>
    <property type="match status" value="1"/>
</dbReference>
<proteinExistence type="inferred from homology"/>
<dbReference type="InterPro" id="IPR011990">
    <property type="entry name" value="TPR-like_helical_dom_sf"/>
</dbReference>